<dbReference type="Gene3D" id="3.30.70.270">
    <property type="match status" value="1"/>
</dbReference>
<accession>A0A540L073</accession>
<protein>
    <recommendedName>
        <fullName evidence="1">Reverse transcriptase Ty1/copia-type domain-containing protein</fullName>
    </recommendedName>
</protein>
<dbReference type="PANTHER" id="PTHR11439">
    <property type="entry name" value="GAG-POL-RELATED RETROTRANSPOSON"/>
    <property type="match status" value="1"/>
</dbReference>
<dbReference type="AlphaFoldDB" id="A0A540L073"/>
<feature type="domain" description="Reverse transcriptase Ty1/copia-type" evidence="1">
    <location>
        <begin position="28"/>
        <end position="213"/>
    </location>
</feature>
<reference evidence="2 3" key="1">
    <citation type="journal article" date="2019" name="G3 (Bethesda)">
        <title>Sequencing of a Wild Apple (Malus baccata) Genome Unravels the Differences Between Cultivated and Wild Apple Species Regarding Disease Resistance and Cold Tolerance.</title>
        <authorList>
            <person name="Chen X."/>
        </authorList>
    </citation>
    <scope>NUCLEOTIDE SEQUENCE [LARGE SCALE GENOMIC DNA]</scope>
    <source>
        <strain evidence="3">cv. Shandingzi</strain>
        <tissue evidence="2">Leaves</tissue>
    </source>
</reference>
<evidence type="ECO:0000259" key="1">
    <source>
        <dbReference type="Pfam" id="PF07727"/>
    </source>
</evidence>
<evidence type="ECO:0000313" key="2">
    <source>
        <dbReference type="EMBL" id="TQD79662.1"/>
    </source>
</evidence>
<dbReference type="PANTHER" id="PTHR11439:SF455">
    <property type="entry name" value="RLK (RECEPTOR-LIKE PROTEIN KINASE) 8, PUTATIVE-RELATED"/>
    <property type="match status" value="1"/>
</dbReference>
<comment type="caution">
    <text evidence="2">The sequence shown here is derived from an EMBL/GenBank/DDBJ whole genome shotgun (WGS) entry which is preliminary data.</text>
</comment>
<gene>
    <name evidence="2" type="ORF">C1H46_034794</name>
</gene>
<dbReference type="InterPro" id="IPR043128">
    <property type="entry name" value="Rev_trsase/Diguanyl_cyclase"/>
</dbReference>
<dbReference type="Proteomes" id="UP000315295">
    <property type="component" value="Unassembled WGS sequence"/>
</dbReference>
<dbReference type="SUPFAM" id="SSF56672">
    <property type="entry name" value="DNA/RNA polymerases"/>
    <property type="match status" value="1"/>
</dbReference>
<proteinExistence type="predicted"/>
<dbReference type="STRING" id="106549.A0A540L073"/>
<dbReference type="EMBL" id="VIEB01000846">
    <property type="protein sequence ID" value="TQD79662.1"/>
    <property type="molecule type" value="Genomic_DNA"/>
</dbReference>
<organism evidence="2 3">
    <name type="scientific">Malus baccata</name>
    <name type="common">Siberian crab apple</name>
    <name type="synonym">Pyrus baccata</name>
    <dbReference type="NCBI Taxonomy" id="106549"/>
    <lineage>
        <taxon>Eukaryota</taxon>
        <taxon>Viridiplantae</taxon>
        <taxon>Streptophyta</taxon>
        <taxon>Embryophyta</taxon>
        <taxon>Tracheophyta</taxon>
        <taxon>Spermatophyta</taxon>
        <taxon>Magnoliopsida</taxon>
        <taxon>eudicotyledons</taxon>
        <taxon>Gunneridae</taxon>
        <taxon>Pentapetalae</taxon>
        <taxon>rosids</taxon>
        <taxon>fabids</taxon>
        <taxon>Rosales</taxon>
        <taxon>Rosaceae</taxon>
        <taxon>Amygdaloideae</taxon>
        <taxon>Maleae</taxon>
        <taxon>Malus</taxon>
    </lineage>
</organism>
<dbReference type="Pfam" id="PF07727">
    <property type="entry name" value="RVT_2"/>
    <property type="match status" value="1"/>
</dbReference>
<dbReference type="InterPro" id="IPR043502">
    <property type="entry name" value="DNA/RNA_pol_sf"/>
</dbReference>
<evidence type="ECO:0000313" key="3">
    <source>
        <dbReference type="Proteomes" id="UP000315295"/>
    </source>
</evidence>
<keyword evidence="3" id="KW-1185">Reference proteome</keyword>
<name>A0A540L073_MALBA</name>
<dbReference type="InterPro" id="IPR013103">
    <property type="entry name" value="RVT_2"/>
</dbReference>
<sequence length="303" mass="34117">MFNILLCDAELRLYELESLRVGLKLAKFGPIAKPVTIQIILTLAAQYDWFLHQLDVSNAFLHGTLYEQVFMQQPPGFEDSLHPNHICHHHKSLYGLKQAPRAWYDKLHGALTSLGFTGSQSDHSLFVKTDPMVFILVYVDDIIVTGPSTSACQQVITQLSSMFPIKNLGTLHYFLGIEVKRSSKGIYISQTKYILDLLKKAHMDGVKPSATPLSTSKLDHTSPLLDNAAQYKSLVGALQYLTWTRPDFSFAVNLVYQYMHSHLHSHFQAVKPIFRYLKGSLDLGLWFPKSSSSLSIIAFSDAD</sequence>